<comment type="caution">
    <text evidence="2">The sequence shown here is derived from an EMBL/GenBank/DDBJ whole genome shotgun (WGS) entry which is preliminary data.</text>
</comment>
<proteinExistence type="predicted"/>
<dbReference type="OrthoDB" id="5087769at2"/>
<reference evidence="2" key="1">
    <citation type="submission" date="2013-08" db="EMBL/GenBank/DDBJ databases">
        <authorList>
            <person name="Durkin A.S."/>
            <person name="Haft D.R."/>
            <person name="McCorrison J."/>
            <person name="Torralba M."/>
            <person name="Gillis M."/>
            <person name="Haft D.H."/>
            <person name="Methe B."/>
            <person name="Sutton G."/>
            <person name="Nelson K.E."/>
        </authorList>
    </citation>
    <scope>NUCLEOTIDE SEQUENCE [LARGE SCALE GENOMIC DNA]</scope>
    <source>
        <strain evidence="2">F0233</strain>
    </source>
</reference>
<dbReference type="Proteomes" id="UP000017052">
    <property type="component" value="Unassembled WGS sequence"/>
</dbReference>
<evidence type="ECO:0000313" key="2">
    <source>
        <dbReference type="EMBL" id="ERK51855.1"/>
    </source>
</evidence>
<dbReference type="Pfam" id="PF18862">
    <property type="entry name" value="ApeA_NTD1"/>
    <property type="match status" value="1"/>
</dbReference>
<keyword evidence="3" id="KW-1185">Reference proteome</keyword>
<dbReference type="RefSeq" id="WP_021798427.1">
    <property type="nucleotide sequence ID" value="NZ_ACVN02000269.1"/>
</dbReference>
<dbReference type="AlphaFoldDB" id="U2PMT1"/>
<dbReference type="InterPro" id="IPR041223">
    <property type="entry name" value="ApeA_NTD"/>
</dbReference>
<protein>
    <recommendedName>
        <fullName evidence="1">ApeA N-terminal domain-containing protein</fullName>
    </recommendedName>
</protein>
<name>U2PMT1_9ACTN</name>
<feature type="domain" description="ApeA N-terminal" evidence="1">
    <location>
        <begin position="77"/>
        <end position="273"/>
    </location>
</feature>
<sequence length="439" mass="49672">MSIRKEGVRVGYLYGFSDDPVVAALEFNEKGCLVQIPSERIDVEEALSDGMSGIPDEMVFKDSYGALWLASSRIARTRFDLRGEGQCNIQVDRIVESDFSESSFKVIVGMKTIIDGLYQWSGVEYPVVSIDCSDVGGQAVEIRVKNIPSIELQGPMGSKLSTSIIPLLRRFTGWIGLDYRVHFQTSSAELRPWDDHARFHGMMQDMMCLVYGKPCAVKIVNVSNDIKSSVKGAEVERRWAEVHEPEFGYVSRHVERMNPARDHPLFKYDDMDPKLFSDFMRAWDSWSKPLRIATTTLFQAGATVEAELIQIAVALESLGFEIQRRRGVNHAKNPEFEALVKEIVNDFISKDDEVDRRFRSELLCKILQGAKPSGKGMKNSDWVKCFKDAYLGAKHADRELPDPYASYVFARQGFELIRVWFGKKVGVDGRLLAKNLNLD</sequence>
<dbReference type="GeneID" id="95360583"/>
<organism evidence="2 3">
    <name type="scientific">Propionibacterium acidifaciens F0233</name>
    <dbReference type="NCBI Taxonomy" id="553198"/>
    <lineage>
        <taxon>Bacteria</taxon>
        <taxon>Bacillati</taxon>
        <taxon>Actinomycetota</taxon>
        <taxon>Actinomycetes</taxon>
        <taxon>Propionibacteriales</taxon>
        <taxon>Propionibacteriaceae</taxon>
        <taxon>Propionibacterium</taxon>
    </lineage>
</organism>
<evidence type="ECO:0000313" key="3">
    <source>
        <dbReference type="Proteomes" id="UP000017052"/>
    </source>
</evidence>
<gene>
    <name evidence="2" type="ORF">HMPREF0682_1974</name>
</gene>
<evidence type="ECO:0000259" key="1">
    <source>
        <dbReference type="Pfam" id="PF18862"/>
    </source>
</evidence>
<dbReference type="EMBL" id="ACVN02000269">
    <property type="protein sequence ID" value="ERK51855.1"/>
    <property type="molecule type" value="Genomic_DNA"/>
</dbReference>
<accession>U2PMT1</accession>